<dbReference type="Proteomes" id="UP000066284">
    <property type="component" value="Chromosome 1"/>
</dbReference>
<gene>
    <name evidence="1" type="ORF">NITINOP_1757</name>
</gene>
<organism evidence="1 2">
    <name type="scientific">Candidatus Nitrospira inopinata</name>
    <dbReference type="NCBI Taxonomy" id="1715989"/>
    <lineage>
        <taxon>Bacteria</taxon>
        <taxon>Pseudomonadati</taxon>
        <taxon>Nitrospirota</taxon>
        <taxon>Nitrospiria</taxon>
        <taxon>Nitrospirales</taxon>
        <taxon>Nitrospiraceae</taxon>
        <taxon>Nitrospira</taxon>
    </lineage>
</organism>
<proteinExistence type="predicted"/>
<evidence type="ECO:0000313" key="2">
    <source>
        <dbReference type="Proteomes" id="UP000066284"/>
    </source>
</evidence>
<reference evidence="2" key="1">
    <citation type="submission" date="2015-09" db="EMBL/GenBank/DDBJ databases">
        <authorList>
            <person name="Daims H."/>
        </authorList>
    </citation>
    <scope>NUCLEOTIDE SEQUENCE [LARGE SCALE GENOMIC DNA]</scope>
</reference>
<protein>
    <submittedName>
        <fullName evidence="1">Uncharacterized protein</fullName>
    </submittedName>
</protein>
<dbReference type="KEGG" id="nio:NITINOP_1757"/>
<evidence type="ECO:0000313" key="1">
    <source>
        <dbReference type="EMBL" id="CUQ66732.1"/>
    </source>
</evidence>
<dbReference type="AlphaFoldDB" id="A0A0S4KQL6"/>
<accession>A0A0S4KQL6</accession>
<name>A0A0S4KQL6_9BACT</name>
<sequence>MPLLPPRYVTVKTDVTAVQRADLHITATGDRFPSDIAIPSAVLADDTHCAEWE</sequence>
<dbReference type="EMBL" id="LN885086">
    <property type="protein sequence ID" value="CUQ66732.1"/>
    <property type="molecule type" value="Genomic_DNA"/>
</dbReference>
<keyword evidence="2" id="KW-1185">Reference proteome</keyword>